<evidence type="ECO:0000256" key="10">
    <source>
        <dbReference type="ARBA" id="ARBA00023136"/>
    </source>
</evidence>
<feature type="transmembrane region" description="Helical" evidence="13">
    <location>
        <begin position="189"/>
        <end position="205"/>
    </location>
</feature>
<gene>
    <name evidence="14" type="ORF">Adu01nite_78860</name>
</gene>
<dbReference type="Proteomes" id="UP000637628">
    <property type="component" value="Unassembled WGS sequence"/>
</dbReference>
<dbReference type="PANTHER" id="PTHR31462">
    <property type="entry name" value="ENDOSOMAL/LYSOSOMAL POTASSIUM CHANNEL TMEM175"/>
    <property type="match status" value="1"/>
</dbReference>
<dbReference type="PANTHER" id="PTHR31462:SF5">
    <property type="entry name" value="ENDOSOMAL_LYSOSOMAL PROTON CHANNEL TMEM175"/>
    <property type="match status" value="1"/>
</dbReference>
<keyword evidence="6" id="KW-0631">Potassium channel</keyword>
<evidence type="ECO:0000313" key="15">
    <source>
        <dbReference type="Proteomes" id="UP000637628"/>
    </source>
</evidence>
<evidence type="ECO:0000256" key="3">
    <source>
        <dbReference type="ARBA" id="ARBA00022448"/>
    </source>
</evidence>
<keyword evidence="9" id="KW-0406">Ion transport</keyword>
<evidence type="ECO:0000256" key="7">
    <source>
        <dbReference type="ARBA" id="ARBA00022958"/>
    </source>
</evidence>
<evidence type="ECO:0000313" key="14">
    <source>
        <dbReference type="EMBL" id="GIE06536.1"/>
    </source>
</evidence>
<keyword evidence="15" id="KW-1185">Reference proteome</keyword>
<comment type="catalytic activity">
    <reaction evidence="12">
        <text>K(+)(in) = K(+)(out)</text>
        <dbReference type="Rhea" id="RHEA:29463"/>
        <dbReference type="ChEBI" id="CHEBI:29103"/>
    </reaction>
</comment>
<comment type="subcellular location">
    <subcellularLocation>
        <location evidence="1">Membrane</location>
        <topology evidence="1">Multi-pass membrane protein</topology>
    </subcellularLocation>
</comment>
<feature type="transmembrane region" description="Helical" evidence="13">
    <location>
        <begin position="162"/>
        <end position="183"/>
    </location>
</feature>
<evidence type="ECO:0000256" key="11">
    <source>
        <dbReference type="ARBA" id="ARBA00023303"/>
    </source>
</evidence>
<keyword evidence="4" id="KW-0633">Potassium transport</keyword>
<proteinExistence type="inferred from homology"/>
<feature type="transmembrane region" description="Helical" evidence="13">
    <location>
        <begin position="91"/>
        <end position="118"/>
    </location>
</feature>
<dbReference type="InterPro" id="IPR010617">
    <property type="entry name" value="TMEM175-like"/>
</dbReference>
<dbReference type="EMBL" id="BOML01000064">
    <property type="protein sequence ID" value="GIE06536.1"/>
    <property type="molecule type" value="Genomic_DNA"/>
</dbReference>
<sequence>MLIIGLPHTGAMIEKRDSSERLVMFTDAVAAIAITLLILPLLETVAEAPSFDELVHEHRAQFGALLLSFAVIFRFWWAHHRLFRHISRLSGWLVVWSAVWTFAIVLLPIPTAVISAFSSSAGTVFFYGATLVLASGSLTALALIAYRNPELSEGRTPVPRDALLGNVTIFATQALATAVGCIFADRVNYWAFFLMFLTGPIERVVRRRWRSAPAA</sequence>
<dbReference type="Pfam" id="PF06736">
    <property type="entry name" value="TMEM175"/>
    <property type="match status" value="1"/>
</dbReference>
<feature type="transmembrane region" description="Helical" evidence="13">
    <location>
        <begin position="22"/>
        <end position="42"/>
    </location>
</feature>
<keyword evidence="3" id="KW-0813">Transport</keyword>
<evidence type="ECO:0000256" key="4">
    <source>
        <dbReference type="ARBA" id="ARBA00022538"/>
    </source>
</evidence>
<keyword evidence="7" id="KW-0630">Potassium</keyword>
<evidence type="ECO:0000256" key="5">
    <source>
        <dbReference type="ARBA" id="ARBA00022692"/>
    </source>
</evidence>
<evidence type="ECO:0000256" key="13">
    <source>
        <dbReference type="SAM" id="Phobius"/>
    </source>
</evidence>
<name>A0ABQ3Z9N2_9ACTN</name>
<accession>A0ABQ3Z9N2</accession>
<evidence type="ECO:0000256" key="12">
    <source>
        <dbReference type="ARBA" id="ARBA00034430"/>
    </source>
</evidence>
<comment type="similarity">
    <text evidence="2">Belongs to the TMEM175 family.</text>
</comment>
<feature type="transmembrane region" description="Helical" evidence="13">
    <location>
        <begin position="124"/>
        <end position="146"/>
    </location>
</feature>
<evidence type="ECO:0000256" key="1">
    <source>
        <dbReference type="ARBA" id="ARBA00004141"/>
    </source>
</evidence>
<reference evidence="14 15" key="1">
    <citation type="submission" date="2021-01" db="EMBL/GenBank/DDBJ databases">
        <title>Whole genome shotgun sequence of Actinoplanes durhamensis NBRC 14914.</title>
        <authorList>
            <person name="Komaki H."/>
            <person name="Tamura T."/>
        </authorList>
    </citation>
    <scope>NUCLEOTIDE SEQUENCE [LARGE SCALE GENOMIC DNA]</scope>
    <source>
        <strain evidence="14 15">NBRC 14914</strain>
    </source>
</reference>
<evidence type="ECO:0000256" key="9">
    <source>
        <dbReference type="ARBA" id="ARBA00023065"/>
    </source>
</evidence>
<protein>
    <submittedName>
        <fullName evidence="14">DUF1211 domain-containing membrane protein</fullName>
    </submittedName>
</protein>
<keyword evidence="5 13" id="KW-0812">Transmembrane</keyword>
<evidence type="ECO:0000256" key="8">
    <source>
        <dbReference type="ARBA" id="ARBA00022989"/>
    </source>
</evidence>
<keyword evidence="10 13" id="KW-0472">Membrane</keyword>
<evidence type="ECO:0000256" key="2">
    <source>
        <dbReference type="ARBA" id="ARBA00006920"/>
    </source>
</evidence>
<comment type="caution">
    <text evidence="14">The sequence shown here is derived from an EMBL/GenBank/DDBJ whole genome shotgun (WGS) entry which is preliminary data.</text>
</comment>
<feature type="transmembrane region" description="Helical" evidence="13">
    <location>
        <begin position="62"/>
        <end position="79"/>
    </location>
</feature>
<evidence type="ECO:0000256" key="6">
    <source>
        <dbReference type="ARBA" id="ARBA00022826"/>
    </source>
</evidence>
<organism evidence="14 15">
    <name type="scientific">Paractinoplanes durhamensis</name>
    <dbReference type="NCBI Taxonomy" id="113563"/>
    <lineage>
        <taxon>Bacteria</taxon>
        <taxon>Bacillati</taxon>
        <taxon>Actinomycetota</taxon>
        <taxon>Actinomycetes</taxon>
        <taxon>Micromonosporales</taxon>
        <taxon>Micromonosporaceae</taxon>
        <taxon>Paractinoplanes</taxon>
    </lineage>
</organism>
<keyword evidence="8 13" id="KW-1133">Transmembrane helix</keyword>
<keyword evidence="11" id="KW-0407">Ion channel</keyword>